<dbReference type="PANTHER" id="PTHR37423">
    <property type="entry name" value="SOLUBLE LYTIC MUREIN TRANSGLYCOSYLASE-RELATED"/>
    <property type="match status" value="1"/>
</dbReference>
<proteinExistence type="inferred from homology"/>
<dbReference type="InterPro" id="IPR008258">
    <property type="entry name" value="Transglycosylase_SLT_dom_1"/>
</dbReference>
<dbReference type="EMBL" id="RBID01000019">
    <property type="protein sequence ID" value="RKQ53249.1"/>
    <property type="molecule type" value="Genomic_DNA"/>
</dbReference>
<evidence type="ECO:0000313" key="5">
    <source>
        <dbReference type="Proteomes" id="UP000279384"/>
    </source>
</evidence>
<feature type="signal peptide" evidence="2">
    <location>
        <begin position="1"/>
        <end position="20"/>
    </location>
</feature>
<dbReference type="PANTHER" id="PTHR37423:SF2">
    <property type="entry name" value="MEMBRANE-BOUND LYTIC MUREIN TRANSGLYCOSYLASE C"/>
    <property type="match status" value="1"/>
</dbReference>
<keyword evidence="2" id="KW-0732">Signal</keyword>
<dbReference type="InterPro" id="IPR000189">
    <property type="entry name" value="Transglyc_AS"/>
</dbReference>
<dbReference type="AlphaFoldDB" id="A0A495AWZ1"/>
<protein>
    <submittedName>
        <fullName evidence="4">Transglycosylase-like protein with SLT domain</fullName>
    </submittedName>
</protein>
<dbReference type="PROSITE" id="PS00922">
    <property type="entry name" value="TRANSGLYCOSYLASE"/>
    <property type="match status" value="1"/>
</dbReference>
<dbReference type="SUPFAM" id="SSF53955">
    <property type="entry name" value="Lysozyme-like"/>
    <property type="match status" value="1"/>
</dbReference>
<dbReference type="Gene3D" id="1.10.530.10">
    <property type="match status" value="1"/>
</dbReference>
<organism evidence="4 5">
    <name type="scientific">Vogesella indigofera</name>
    <name type="common">Pseudomonas indigofera</name>
    <dbReference type="NCBI Taxonomy" id="45465"/>
    <lineage>
        <taxon>Bacteria</taxon>
        <taxon>Pseudomonadati</taxon>
        <taxon>Pseudomonadota</taxon>
        <taxon>Betaproteobacteria</taxon>
        <taxon>Neisseriales</taxon>
        <taxon>Chromobacteriaceae</taxon>
        <taxon>Vogesella</taxon>
    </lineage>
</organism>
<gene>
    <name evidence="4" type="ORF">C8E02_3182</name>
</gene>
<dbReference type="Pfam" id="PF01464">
    <property type="entry name" value="SLT"/>
    <property type="match status" value="1"/>
</dbReference>
<name>A0A495AWZ1_VOGIN</name>
<dbReference type="GO" id="GO:0008933">
    <property type="term" value="F:peptidoglycan lytic transglycosylase activity"/>
    <property type="evidence" value="ECO:0007669"/>
    <property type="project" value="InterPro"/>
</dbReference>
<dbReference type="GO" id="GO:0016020">
    <property type="term" value="C:membrane"/>
    <property type="evidence" value="ECO:0007669"/>
    <property type="project" value="InterPro"/>
</dbReference>
<feature type="domain" description="Transglycosylase SLT" evidence="3">
    <location>
        <begin position="80"/>
        <end position="178"/>
    </location>
</feature>
<sequence>MTNRLLLTIVLLLATSPVLALGPLPTDDFLADAVRPGLGATLSFDALPEPPPAPESRGDAVPAVKTPAYNRQQAALFNKLINQVAREHKLDPQLLHAIVTVESGYNPVATSPKGAQGLMQLMPDTAARFGVRNPADPLQSLRGGARYLRFLQGHFKQDMTLVIAAYNAGEGAVGKYRNTIPPYRETREYVAKVLASYESRAGQPLVPSRQPRFQLILPPPLFPL</sequence>
<dbReference type="GO" id="GO:0000270">
    <property type="term" value="P:peptidoglycan metabolic process"/>
    <property type="evidence" value="ECO:0007669"/>
    <property type="project" value="InterPro"/>
</dbReference>
<comment type="similarity">
    <text evidence="1">Belongs to the transglycosylase Slt family.</text>
</comment>
<dbReference type="InterPro" id="IPR023346">
    <property type="entry name" value="Lysozyme-like_dom_sf"/>
</dbReference>
<feature type="chain" id="PRO_5019737347" evidence="2">
    <location>
        <begin position="21"/>
        <end position="224"/>
    </location>
</feature>
<evidence type="ECO:0000259" key="3">
    <source>
        <dbReference type="Pfam" id="PF01464"/>
    </source>
</evidence>
<dbReference type="Proteomes" id="UP000279384">
    <property type="component" value="Unassembled WGS sequence"/>
</dbReference>
<evidence type="ECO:0000313" key="4">
    <source>
        <dbReference type="EMBL" id="RKQ53249.1"/>
    </source>
</evidence>
<comment type="caution">
    <text evidence="4">The sequence shown here is derived from an EMBL/GenBank/DDBJ whole genome shotgun (WGS) entry which is preliminary data.</text>
</comment>
<evidence type="ECO:0000256" key="2">
    <source>
        <dbReference type="SAM" id="SignalP"/>
    </source>
</evidence>
<evidence type="ECO:0000256" key="1">
    <source>
        <dbReference type="ARBA" id="ARBA00007734"/>
    </source>
</evidence>
<reference evidence="4 5" key="1">
    <citation type="submission" date="2018-10" db="EMBL/GenBank/DDBJ databases">
        <title>Genomic Encyclopedia of Type Strains, Phase IV (KMG-IV): sequencing the most valuable type-strain genomes for metagenomic binning, comparative biology and taxonomic classification.</title>
        <authorList>
            <person name="Goeker M."/>
        </authorList>
    </citation>
    <scope>NUCLEOTIDE SEQUENCE [LARGE SCALE GENOMIC DNA]</scope>
    <source>
        <strain evidence="4 5">DSM 3303</strain>
    </source>
</reference>
<accession>A0A495AWZ1</accession>
<dbReference type="RefSeq" id="WP_120812300.1">
    <property type="nucleotide sequence ID" value="NZ_RBID01000019.1"/>
</dbReference>
<dbReference type="CDD" id="cd00254">
    <property type="entry name" value="LT-like"/>
    <property type="match status" value="1"/>
</dbReference>